<keyword evidence="1" id="KW-0479">Metal-binding</keyword>
<dbReference type="CDD" id="cd04792">
    <property type="entry name" value="LanM-like"/>
    <property type="match status" value="1"/>
</dbReference>
<dbReference type="GO" id="GO:0031179">
    <property type="term" value="P:peptide modification"/>
    <property type="evidence" value="ECO:0007669"/>
    <property type="project" value="InterPro"/>
</dbReference>
<feature type="domain" description="Lantibiotic biosynthesis protein dehydration" evidence="2">
    <location>
        <begin position="227"/>
        <end position="601"/>
    </location>
</feature>
<dbReference type="PANTHER" id="PTHR12736:SF7">
    <property type="entry name" value="LANC-LIKE PROTEIN 3"/>
    <property type="match status" value="1"/>
</dbReference>
<dbReference type="InterPro" id="IPR025410">
    <property type="entry name" value="Lant_dehyd"/>
</dbReference>
<dbReference type="PRINTS" id="PR01950">
    <property type="entry name" value="LANCSUPER"/>
</dbReference>
<name>A0A5M8RHM1_9BACI</name>
<dbReference type="GO" id="GO:0005886">
    <property type="term" value="C:plasma membrane"/>
    <property type="evidence" value="ECO:0007669"/>
    <property type="project" value="TreeGrafter"/>
</dbReference>
<evidence type="ECO:0000313" key="4">
    <source>
        <dbReference type="Proteomes" id="UP000324326"/>
    </source>
</evidence>
<dbReference type="NCBIfam" id="TIGR03897">
    <property type="entry name" value="lanti_2_LanM"/>
    <property type="match status" value="1"/>
</dbReference>
<dbReference type="Pfam" id="PF13575">
    <property type="entry name" value="DUF4135"/>
    <property type="match status" value="1"/>
</dbReference>
<dbReference type="InterPro" id="IPR007822">
    <property type="entry name" value="LANC-like"/>
</dbReference>
<dbReference type="EMBL" id="QSND01000006">
    <property type="protein sequence ID" value="KAA6447341.1"/>
    <property type="molecule type" value="Genomic_DNA"/>
</dbReference>
<dbReference type="InterPro" id="IPR017146">
    <property type="entry name" value="Lanti_2_LanM"/>
</dbReference>
<dbReference type="SMART" id="SM01260">
    <property type="entry name" value="LANC_like"/>
    <property type="match status" value="1"/>
</dbReference>
<evidence type="ECO:0000259" key="2">
    <source>
        <dbReference type="Pfam" id="PF13575"/>
    </source>
</evidence>
<dbReference type="SUPFAM" id="SSF158745">
    <property type="entry name" value="LanC-like"/>
    <property type="match status" value="1"/>
</dbReference>
<evidence type="ECO:0000313" key="3">
    <source>
        <dbReference type="EMBL" id="KAA6447341.1"/>
    </source>
</evidence>
<dbReference type="GO" id="GO:0005975">
    <property type="term" value="P:carbohydrate metabolic process"/>
    <property type="evidence" value="ECO:0007669"/>
    <property type="project" value="InterPro"/>
</dbReference>
<reference evidence="3 4" key="1">
    <citation type="submission" date="2018-08" db="EMBL/GenBank/DDBJ databases">
        <title>Bacillus phenotypic plasticity.</title>
        <authorList>
            <person name="Hurtado E."/>
        </authorList>
    </citation>
    <scope>NUCLEOTIDE SEQUENCE [LARGE SCALE GENOMIC DNA]</scope>
    <source>
        <strain evidence="3 4">427</strain>
    </source>
</reference>
<dbReference type="Gene3D" id="1.50.10.10">
    <property type="match status" value="1"/>
</dbReference>
<gene>
    <name evidence="3" type="primary">lanM</name>
    <name evidence="3" type="ORF">DX927_22680</name>
</gene>
<organism evidence="3 4">
    <name type="scientific">Bacillus swezeyi</name>
    <dbReference type="NCBI Taxonomy" id="1925020"/>
    <lineage>
        <taxon>Bacteria</taxon>
        <taxon>Bacillati</taxon>
        <taxon>Bacillota</taxon>
        <taxon>Bacilli</taxon>
        <taxon>Bacillales</taxon>
        <taxon>Bacillaceae</taxon>
        <taxon>Bacillus</taxon>
    </lineage>
</organism>
<dbReference type="Pfam" id="PF05147">
    <property type="entry name" value="LANC_like"/>
    <property type="match status" value="1"/>
</dbReference>
<comment type="caution">
    <text evidence="3">The sequence shown here is derived from an EMBL/GenBank/DDBJ whole genome shotgun (WGS) entry which is preliminary data.</text>
</comment>
<feature type="binding site" evidence="1">
    <location>
        <position position="990"/>
    </location>
    <ligand>
        <name>Zn(2+)</name>
        <dbReference type="ChEBI" id="CHEBI:29105"/>
    </ligand>
</feature>
<keyword evidence="1" id="KW-0862">Zinc</keyword>
<dbReference type="GO" id="GO:0046872">
    <property type="term" value="F:metal ion binding"/>
    <property type="evidence" value="ECO:0007669"/>
    <property type="project" value="UniProtKB-KW"/>
</dbReference>
<dbReference type="InterPro" id="IPR012341">
    <property type="entry name" value="6hp_glycosidase-like_sf"/>
</dbReference>
<sequence>MFIGDFYIEKNGVFILKAGLTEQSTKWSSASSLIERKISRENKRSWSEAAEKRFERWRMLVESDEAIRLEDILSAYHMNIDVLKNTLDQDQTELAHPGDHQEWLGIIQSVNSGSYEQTEIEVNKDILFFHFVKPFLKAAKGKLKEKLEQAGRYEEIMKNFNPDVEIQLLTNLADTLASISSRTLILELNVARVTGQLQGDTSEDRAKYYNEVMLNDPSYLQAIREEYVVLTRMLAAKTRFWIGNVYDIVLRYHEDQRLLSDHFNDGQALGIITGIDTGSNVSDSHNRGKTVAILSFASGFKMVYKPRSLEIDEQFNRFIHFLNSKGLTHDLKTVQTLNRQHYGWTEFITYTECQNKQQVEHFYWRIGAFLAVLYAMNAVDFHHQNLIAHGEYPVLIDLESLLHNNSRYSDDSAFSKAHDRIERSVLRVGLLPRKIGSKQGIEGIDLSALGAQEGQVSPHKTTVIVDRNKDTVHIKEENYPIPVSFHRPILNGKTENAAHFEESIVLGFEELYRFFMKHKKEIKAQMDSFKGISVRQILRGTARYSNLLRISLHPDFMRDGLDRDMILDKLWLDTKLNPHLKNIVLHEKRDLFVGDIPYFVSKPEDTHLWDSKGELIPNFFKRSALEEAKLKISRLTQIDFQEQVSFIRTAFLVLKDSPGKRDTLKRTDIPPSFKTEDFLQEAVKIGRYLADRAIPGEQEGQKDLSWIGSFVDNMREDQFKISPANSTLYEGVAGISLFFGYLGHMTKDPRFTEISRQALVPVQKSLLTSKDISAFGGISSYLYVLDHLSVLWKEQDLIEKELEPALERLQLFIANDQNNDILTGAAGTAIVLKNLYRRFKDEKIMSLIIKCGDQLIRNMSEMSKGAGWKVPANPVPASGFAHGAAGISWALYEIYELTKENRYKEAADQGLEFERTLFIPKFNNWADIKFENGDYRNANFTAWCNGAAGIGLSRALIFSYHHEDILKEEALTAAKAILKNGFGQNHCLCHGDLGNLEILQIIARTLENKELYDWEASLSHQILEDIKIRGYLTGFEKNNESPSLMMGYSGIGIGLLKIYSPDQVPSILTLQSPQDLNL</sequence>
<accession>A0A5M8RHM1</accession>
<dbReference type="STRING" id="1925020.BTA30_04470"/>
<dbReference type="AlphaFoldDB" id="A0A5M8RHM1"/>
<evidence type="ECO:0000256" key="1">
    <source>
        <dbReference type="PIRSR" id="PIRSR607822-1"/>
    </source>
</evidence>
<dbReference type="Proteomes" id="UP000324326">
    <property type="component" value="Unassembled WGS sequence"/>
</dbReference>
<protein>
    <submittedName>
        <fullName evidence="3">Type 2 lantipeptide synthetase LanM</fullName>
    </submittedName>
</protein>
<dbReference type="PIRSF" id="PIRSF037228">
    <property type="entry name" value="Lant_mod_RumM"/>
    <property type="match status" value="1"/>
</dbReference>
<feature type="binding site" evidence="1">
    <location>
        <position position="944"/>
    </location>
    <ligand>
        <name>Zn(2+)</name>
        <dbReference type="ChEBI" id="CHEBI:29105"/>
    </ligand>
</feature>
<dbReference type="PANTHER" id="PTHR12736">
    <property type="entry name" value="LANC-LIKE PROTEIN"/>
    <property type="match status" value="1"/>
</dbReference>
<proteinExistence type="predicted"/>
<feature type="binding site" evidence="1">
    <location>
        <position position="989"/>
    </location>
    <ligand>
        <name>Zn(2+)</name>
        <dbReference type="ChEBI" id="CHEBI:29105"/>
    </ligand>
</feature>